<evidence type="ECO:0000313" key="3">
    <source>
        <dbReference type="EMBL" id="WWC62476.1"/>
    </source>
</evidence>
<evidence type="ECO:0000313" key="4">
    <source>
        <dbReference type="Proteomes" id="UP000078595"/>
    </source>
</evidence>
<evidence type="ECO:0000256" key="1">
    <source>
        <dbReference type="SAM" id="MobiDB-lite"/>
    </source>
</evidence>
<sequence>MATTNEDPITSQPRVKEGMTPNPFSQPHGAGAANANAEKGGWHGPWQLCESTWACGGFEWQVIWGFCGGRARDGEDGYGMIDVNAPIVYRIIIT</sequence>
<evidence type="ECO:0000313" key="2">
    <source>
        <dbReference type="EMBL" id="OBR84623.1"/>
    </source>
</evidence>
<proteinExistence type="predicted"/>
<accession>A0A1A6A3J2</accession>
<protein>
    <submittedName>
        <fullName evidence="2">Uncharacterized protein</fullName>
    </submittedName>
</protein>
<dbReference type="EMBL" id="CP144535">
    <property type="protein sequence ID" value="WWC62476.1"/>
    <property type="molecule type" value="Genomic_DNA"/>
</dbReference>
<feature type="compositionally biased region" description="Polar residues" evidence="1">
    <location>
        <begin position="1"/>
        <end position="13"/>
    </location>
</feature>
<reference evidence="3" key="3">
    <citation type="submission" date="2024-02" db="EMBL/GenBank/DDBJ databases">
        <title>Comparative genomics of Cryptococcus and Kwoniella reveals pathogenesis evolution and contrasting modes of karyotype evolution via chromosome fusion or intercentromeric recombination.</title>
        <authorList>
            <person name="Coelho M.A."/>
            <person name="David-Palma M."/>
            <person name="Shea T."/>
            <person name="Bowers K."/>
            <person name="McGinley-Smith S."/>
            <person name="Mohammad A.W."/>
            <person name="Gnirke A."/>
            <person name="Yurkov A.M."/>
            <person name="Nowrousian M."/>
            <person name="Sun S."/>
            <person name="Cuomo C.A."/>
            <person name="Heitman J."/>
        </authorList>
    </citation>
    <scope>NUCLEOTIDE SEQUENCE</scope>
    <source>
        <strain evidence="3">CBS 10117</strain>
    </source>
</reference>
<keyword evidence="4" id="KW-1185">Reference proteome</keyword>
<dbReference type="AlphaFoldDB" id="A0A1A6A3J2"/>
<reference evidence="3" key="2">
    <citation type="submission" date="2013-07" db="EMBL/GenBank/DDBJ databases">
        <authorList>
            <consortium name="The Broad Institute Genome Sequencing Platform"/>
            <person name="Cuomo C."/>
            <person name="Litvintseva A."/>
            <person name="Chen Y."/>
            <person name="Heitman J."/>
            <person name="Sun S."/>
            <person name="Springer D."/>
            <person name="Dromer F."/>
            <person name="Young S.K."/>
            <person name="Zeng Q."/>
            <person name="Gargeya S."/>
            <person name="Fitzgerald M."/>
            <person name="Abouelleil A."/>
            <person name="Alvarado L."/>
            <person name="Berlin A.M."/>
            <person name="Chapman S.B."/>
            <person name="Dewar J."/>
            <person name="Goldberg J."/>
            <person name="Griggs A."/>
            <person name="Gujja S."/>
            <person name="Hansen M."/>
            <person name="Howarth C."/>
            <person name="Imamovic A."/>
            <person name="Larimer J."/>
            <person name="McCowan C."/>
            <person name="Murphy C."/>
            <person name="Pearson M."/>
            <person name="Priest M."/>
            <person name="Roberts A."/>
            <person name="Saif S."/>
            <person name="Shea T."/>
            <person name="Sykes S."/>
            <person name="Wortman J."/>
            <person name="Nusbaum C."/>
            <person name="Birren B."/>
        </authorList>
    </citation>
    <scope>NUCLEOTIDE SEQUENCE</scope>
    <source>
        <strain evidence="3">CBS 10117</strain>
    </source>
</reference>
<dbReference type="GeneID" id="28969181"/>
<dbReference type="VEuPathDB" id="FungiDB:I303_05482"/>
<dbReference type="EMBL" id="KI894032">
    <property type="protein sequence ID" value="OBR84623.1"/>
    <property type="molecule type" value="Genomic_DNA"/>
</dbReference>
<gene>
    <name evidence="2" type="ORF">I303_05482</name>
    <name evidence="3" type="ORF">I303_105072</name>
</gene>
<dbReference type="RefSeq" id="XP_018262465.1">
    <property type="nucleotide sequence ID" value="XM_018408774.1"/>
</dbReference>
<name>A0A1A6A3J2_9TREE</name>
<dbReference type="KEGG" id="kdj:28969181"/>
<organism evidence="2">
    <name type="scientific">Kwoniella dejecticola CBS 10117</name>
    <dbReference type="NCBI Taxonomy" id="1296121"/>
    <lineage>
        <taxon>Eukaryota</taxon>
        <taxon>Fungi</taxon>
        <taxon>Dikarya</taxon>
        <taxon>Basidiomycota</taxon>
        <taxon>Agaricomycotina</taxon>
        <taxon>Tremellomycetes</taxon>
        <taxon>Tremellales</taxon>
        <taxon>Cryptococcaceae</taxon>
        <taxon>Kwoniella</taxon>
    </lineage>
</organism>
<feature type="region of interest" description="Disordered" evidence="1">
    <location>
        <begin position="1"/>
        <end position="38"/>
    </location>
</feature>
<reference evidence="2" key="1">
    <citation type="submission" date="2013-07" db="EMBL/GenBank/DDBJ databases">
        <title>The Genome Sequence of Cryptococcus dejecticola CBS10117.</title>
        <authorList>
            <consortium name="The Broad Institute Genome Sequencing Platform"/>
            <person name="Cuomo C."/>
            <person name="Litvintseva A."/>
            <person name="Chen Y."/>
            <person name="Heitman J."/>
            <person name="Sun S."/>
            <person name="Springer D."/>
            <person name="Dromer F."/>
            <person name="Young S.K."/>
            <person name="Zeng Q."/>
            <person name="Gargeya S."/>
            <person name="Fitzgerald M."/>
            <person name="Abouelleil A."/>
            <person name="Alvarado L."/>
            <person name="Berlin A.M."/>
            <person name="Chapman S.B."/>
            <person name="Dewar J."/>
            <person name="Goldberg J."/>
            <person name="Griggs A."/>
            <person name="Gujja S."/>
            <person name="Hansen M."/>
            <person name="Howarth C."/>
            <person name="Imamovic A."/>
            <person name="Larimer J."/>
            <person name="McCowan C."/>
            <person name="Murphy C."/>
            <person name="Pearson M."/>
            <person name="Priest M."/>
            <person name="Roberts A."/>
            <person name="Saif S."/>
            <person name="Shea T."/>
            <person name="Sykes S."/>
            <person name="Wortman J."/>
            <person name="Nusbaum C."/>
            <person name="Birren B."/>
        </authorList>
    </citation>
    <scope>NUCLEOTIDE SEQUENCE [LARGE SCALE GENOMIC DNA]</scope>
    <source>
        <strain evidence="2">CBS 10117</strain>
    </source>
</reference>
<dbReference type="Proteomes" id="UP000078595">
    <property type="component" value="Chromosome 6"/>
</dbReference>